<keyword evidence="2" id="KW-0548">Nucleotidyltransferase</keyword>
<dbReference type="InterPro" id="IPR012337">
    <property type="entry name" value="RNaseH-like_sf"/>
</dbReference>
<dbReference type="GO" id="GO:0003964">
    <property type="term" value="F:RNA-directed DNA polymerase activity"/>
    <property type="evidence" value="ECO:0007669"/>
    <property type="project" value="UniProtKB-KW"/>
</dbReference>
<dbReference type="Proteomes" id="UP000650582">
    <property type="component" value="Unassembled WGS sequence"/>
</dbReference>
<dbReference type="EMBL" id="JACYCC010000119">
    <property type="protein sequence ID" value="KAF8675290.1"/>
    <property type="molecule type" value="Genomic_DNA"/>
</dbReference>
<dbReference type="GO" id="GO:0004523">
    <property type="term" value="F:RNA-DNA hybrid ribonuclease activity"/>
    <property type="evidence" value="ECO:0007669"/>
    <property type="project" value="InterPro"/>
</dbReference>
<keyword evidence="2" id="KW-0695">RNA-directed DNA polymerase</keyword>
<dbReference type="GO" id="GO:0003676">
    <property type="term" value="F:nucleic acid binding"/>
    <property type="evidence" value="ECO:0007669"/>
    <property type="project" value="InterPro"/>
</dbReference>
<dbReference type="Pfam" id="PF00075">
    <property type="entry name" value="RNase_H"/>
    <property type="match status" value="1"/>
</dbReference>
<name>A0A8H7H599_9AGAM</name>
<gene>
    <name evidence="2" type="ORF">RHS04_06736</name>
</gene>
<dbReference type="InterPro" id="IPR002156">
    <property type="entry name" value="RNaseH_domain"/>
</dbReference>
<dbReference type="Gene3D" id="3.30.420.10">
    <property type="entry name" value="Ribonuclease H-like superfamily/Ribonuclease H"/>
    <property type="match status" value="1"/>
</dbReference>
<protein>
    <submittedName>
        <fullName evidence="2">Reverse transcriptase (RNA-dependent DNA polymerase)</fullName>
    </submittedName>
</protein>
<proteinExistence type="predicted"/>
<reference evidence="2" key="1">
    <citation type="submission" date="2020-09" db="EMBL/GenBank/DDBJ databases">
        <title>Comparative genome analyses of four rice-infecting Rhizoctonia solani isolates reveal extensive enrichment of homogalacturonan modification genes.</title>
        <authorList>
            <person name="Lee D.-Y."/>
            <person name="Jeon J."/>
            <person name="Kim K.-T."/>
            <person name="Cheong K."/>
            <person name="Song H."/>
            <person name="Choi G."/>
            <person name="Ko J."/>
            <person name="Opiyo S.O."/>
            <person name="Zuo S."/>
            <person name="Madhav S."/>
            <person name="Lee Y.-H."/>
            <person name="Wang G.-L."/>
        </authorList>
    </citation>
    <scope>NUCLEOTIDE SEQUENCE</scope>
    <source>
        <strain evidence="2">AG1-IA YN-7</strain>
    </source>
</reference>
<evidence type="ECO:0000259" key="1">
    <source>
        <dbReference type="Pfam" id="PF00075"/>
    </source>
</evidence>
<feature type="domain" description="RNase H type-1" evidence="1">
    <location>
        <begin position="79"/>
        <end position="108"/>
    </location>
</feature>
<accession>A0A8H7H599</accession>
<sequence length="210" mass="23221">MRQGSVSTASATRLSETTTCVLAEAATCGVARARLLGSHHIALFADNKASLSNITLLSKHPCQYASRKFRAAVHAFLSESPSNKVELHWVPGHEGVVGNECADALANECDSKPPNHIHNRSITWCKAEATRHASHSWAPEWSSQPHSRFVSEHIRRNPSLSLEPFFKSFPYHCAVHARLNQVIMGHAFLSEYRERFRPDDDPSCPCGTPA</sequence>
<evidence type="ECO:0000313" key="2">
    <source>
        <dbReference type="EMBL" id="KAF8675290.1"/>
    </source>
</evidence>
<evidence type="ECO:0000313" key="3">
    <source>
        <dbReference type="Proteomes" id="UP000650582"/>
    </source>
</evidence>
<dbReference type="InterPro" id="IPR036397">
    <property type="entry name" value="RNaseH_sf"/>
</dbReference>
<keyword evidence="2" id="KW-0808">Transferase</keyword>
<organism evidence="2 3">
    <name type="scientific">Rhizoctonia solani</name>
    <dbReference type="NCBI Taxonomy" id="456999"/>
    <lineage>
        <taxon>Eukaryota</taxon>
        <taxon>Fungi</taxon>
        <taxon>Dikarya</taxon>
        <taxon>Basidiomycota</taxon>
        <taxon>Agaricomycotina</taxon>
        <taxon>Agaricomycetes</taxon>
        <taxon>Cantharellales</taxon>
        <taxon>Ceratobasidiaceae</taxon>
        <taxon>Rhizoctonia</taxon>
    </lineage>
</organism>
<dbReference type="AlphaFoldDB" id="A0A8H7H599"/>
<comment type="caution">
    <text evidence="2">The sequence shown here is derived from an EMBL/GenBank/DDBJ whole genome shotgun (WGS) entry which is preliminary data.</text>
</comment>
<dbReference type="SUPFAM" id="SSF53098">
    <property type="entry name" value="Ribonuclease H-like"/>
    <property type="match status" value="1"/>
</dbReference>